<keyword evidence="3" id="KW-1185">Reference proteome</keyword>
<protein>
    <recommendedName>
        <fullName evidence="4">YhhN-like protein</fullName>
    </recommendedName>
</protein>
<organism evidence="2 3">
    <name type="scientific">Flavivirga aquatica</name>
    <dbReference type="NCBI Taxonomy" id="1849968"/>
    <lineage>
        <taxon>Bacteria</taxon>
        <taxon>Pseudomonadati</taxon>
        <taxon>Bacteroidota</taxon>
        <taxon>Flavobacteriia</taxon>
        <taxon>Flavobacteriales</taxon>
        <taxon>Flavobacteriaceae</taxon>
        <taxon>Flavivirga</taxon>
    </lineage>
</organism>
<evidence type="ECO:0000313" key="2">
    <source>
        <dbReference type="EMBL" id="OEJ98761.1"/>
    </source>
</evidence>
<feature type="transmembrane region" description="Helical" evidence="1">
    <location>
        <begin position="232"/>
        <end position="250"/>
    </location>
</feature>
<feature type="transmembrane region" description="Helical" evidence="1">
    <location>
        <begin position="113"/>
        <end position="132"/>
    </location>
</feature>
<keyword evidence="1" id="KW-0812">Transmembrane</keyword>
<dbReference type="Proteomes" id="UP000095713">
    <property type="component" value="Unassembled WGS sequence"/>
</dbReference>
<feature type="transmembrane region" description="Helical" evidence="1">
    <location>
        <begin position="6"/>
        <end position="28"/>
    </location>
</feature>
<comment type="caution">
    <text evidence="2">The sequence shown here is derived from an EMBL/GenBank/DDBJ whole genome shotgun (WGS) entry which is preliminary data.</text>
</comment>
<keyword evidence="1" id="KW-0472">Membrane</keyword>
<dbReference type="AlphaFoldDB" id="A0A1E5SI23"/>
<feature type="transmembrane region" description="Helical" evidence="1">
    <location>
        <begin position="88"/>
        <end position="107"/>
    </location>
</feature>
<sequence>MKTDEMYGFIVIIKIYCYICYQPTIVNIMKNWYKSTFNKVFFGALLTLIVVNVVVAITENELLLQSTMPLFIPVFCIFFFIKYKYLSIPFISFLLFSFFGDTSVIFFKGDTVYHASNIFYFLSFTYLIFIIIPKFKFLEVDKLIGAYLLVVFLINLYFLYVLYGGLREVMLDNTGVILFVVKSLVLIVLGFAAFGVYLNRQTKQSILFLIAIICFSFSAILDYINVYYLHNWSFVMLFRVLYALGLYFVFRSVIEDKIVNKKTVEINDRFSSDNILA</sequence>
<dbReference type="EMBL" id="MDJD01000054">
    <property type="protein sequence ID" value="OEJ98761.1"/>
    <property type="molecule type" value="Genomic_DNA"/>
</dbReference>
<keyword evidence="1" id="KW-1133">Transmembrane helix</keyword>
<feature type="transmembrane region" description="Helical" evidence="1">
    <location>
        <begin position="175"/>
        <end position="198"/>
    </location>
</feature>
<feature type="transmembrane region" description="Helical" evidence="1">
    <location>
        <begin position="144"/>
        <end position="163"/>
    </location>
</feature>
<feature type="transmembrane region" description="Helical" evidence="1">
    <location>
        <begin position="63"/>
        <end position="81"/>
    </location>
</feature>
<feature type="transmembrane region" description="Helical" evidence="1">
    <location>
        <begin position="40"/>
        <end position="57"/>
    </location>
</feature>
<evidence type="ECO:0000313" key="3">
    <source>
        <dbReference type="Proteomes" id="UP000095713"/>
    </source>
</evidence>
<evidence type="ECO:0008006" key="4">
    <source>
        <dbReference type="Google" id="ProtNLM"/>
    </source>
</evidence>
<accession>A0A1E5SI23</accession>
<name>A0A1E5SI23_9FLAO</name>
<evidence type="ECO:0000256" key="1">
    <source>
        <dbReference type="SAM" id="Phobius"/>
    </source>
</evidence>
<feature type="transmembrane region" description="Helical" evidence="1">
    <location>
        <begin position="205"/>
        <end position="226"/>
    </location>
</feature>
<dbReference type="OrthoDB" id="1437664at2"/>
<reference evidence="2 3" key="1">
    <citation type="submission" date="2016-05" db="EMBL/GenBank/DDBJ databases">
        <title>Draft Genome Sequence of Algibacter sp. Strain SK-16 Isolated from the Surface Water of Aburatsubo Inlet.</title>
        <authorList>
            <person name="Wong S.-K."/>
            <person name="Yoshizawa S."/>
            <person name="Nakajima Y."/>
            <person name="Ogura Y."/>
            <person name="Tetsuya H."/>
            <person name="Hamasaki K."/>
        </authorList>
    </citation>
    <scope>NUCLEOTIDE SEQUENCE [LARGE SCALE GENOMIC DNA]</scope>
    <source>
        <strain evidence="2 3">SK-16</strain>
    </source>
</reference>
<gene>
    <name evidence="2" type="ORF">A8C32_06070</name>
</gene>
<dbReference type="RefSeq" id="WP_069831445.1">
    <property type="nucleotide sequence ID" value="NZ_MDJD01000054.1"/>
</dbReference>
<proteinExistence type="predicted"/>